<dbReference type="Gene3D" id="3.30.70.330">
    <property type="match status" value="1"/>
</dbReference>
<dbReference type="GO" id="GO:0001514">
    <property type="term" value="P:selenocysteine incorporation"/>
    <property type="evidence" value="ECO:0007669"/>
    <property type="project" value="TreeGrafter"/>
</dbReference>
<dbReference type="GO" id="GO:0005737">
    <property type="term" value="C:cytoplasm"/>
    <property type="evidence" value="ECO:0007669"/>
    <property type="project" value="UniProtKB-SubCell"/>
</dbReference>
<dbReference type="FunFam" id="3.30.70.330:FF:000159">
    <property type="entry name" value="tRNA selenocysteine 1-associated protein 1"/>
    <property type="match status" value="1"/>
</dbReference>
<evidence type="ECO:0000256" key="9">
    <source>
        <dbReference type="ARBA" id="ARBA00023242"/>
    </source>
</evidence>
<evidence type="ECO:0000256" key="6">
    <source>
        <dbReference type="ARBA" id="ARBA00022737"/>
    </source>
</evidence>
<evidence type="ECO:0000313" key="14">
    <source>
        <dbReference type="Ensembl" id="ENSLLEP00000029023.1"/>
    </source>
</evidence>
<dbReference type="GeneTree" id="ENSGT01060000248945"/>
<proteinExistence type="inferred from homology"/>
<feature type="region of interest" description="Disordered" evidence="12">
    <location>
        <begin position="131"/>
        <end position="164"/>
    </location>
</feature>
<evidence type="ECO:0000256" key="3">
    <source>
        <dbReference type="ARBA" id="ARBA00008920"/>
    </source>
</evidence>
<name>A0A8C5PXG0_9ANUR</name>
<dbReference type="PANTHER" id="PTHR37457:SF2">
    <property type="entry name" value="TRNA SELENOCYSTEINE 1-ASSOCIATED PROTEIN 1"/>
    <property type="match status" value="1"/>
</dbReference>
<keyword evidence="9" id="KW-0539">Nucleus</keyword>
<dbReference type="Pfam" id="PF17654">
    <property type="entry name" value="Trnau1ap"/>
    <property type="match status" value="1"/>
</dbReference>
<evidence type="ECO:0000256" key="7">
    <source>
        <dbReference type="ARBA" id="ARBA00022884"/>
    </source>
</evidence>
<organism evidence="14 15">
    <name type="scientific">Leptobrachium leishanense</name>
    <name type="common">Leishan spiny toad</name>
    <dbReference type="NCBI Taxonomy" id="445787"/>
    <lineage>
        <taxon>Eukaryota</taxon>
        <taxon>Metazoa</taxon>
        <taxon>Chordata</taxon>
        <taxon>Craniata</taxon>
        <taxon>Vertebrata</taxon>
        <taxon>Euteleostomi</taxon>
        <taxon>Amphibia</taxon>
        <taxon>Batrachia</taxon>
        <taxon>Anura</taxon>
        <taxon>Pelobatoidea</taxon>
        <taxon>Megophryidae</taxon>
        <taxon>Leptobrachium</taxon>
    </lineage>
</organism>
<dbReference type="AlphaFoldDB" id="A0A8C5PXG0"/>
<evidence type="ECO:0000256" key="12">
    <source>
        <dbReference type="SAM" id="MobiDB-lite"/>
    </source>
</evidence>
<dbReference type="PANTHER" id="PTHR37457">
    <property type="entry name" value="TRNA SELENOCYSTEINE 1-ASSOCIATED PROTEIN 1-RELATED"/>
    <property type="match status" value="1"/>
</dbReference>
<dbReference type="InterPro" id="IPR041085">
    <property type="entry name" value="TSAP1_C"/>
</dbReference>
<keyword evidence="15" id="KW-1185">Reference proteome</keyword>
<feature type="region of interest" description="Disordered" evidence="12">
    <location>
        <begin position="65"/>
        <end position="85"/>
    </location>
</feature>
<evidence type="ECO:0000256" key="11">
    <source>
        <dbReference type="PROSITE-ProRule" id="PRU00176"/>
    </source>
</evidence>
<keyword evidence="6" id="KW-0677">Repeat</keyword>
<feature type="compositionally biased region" description="Acidic residues" evidence="12">
    <location>
        <begin position="133"/>
        <end position="145"/>
    </location>
</feature>
<keyword evidence="7 11" id="KW-0694">RNA-binding</keyword>
<keyword evidence="5" id="KW-0963">Cytoplasm</keyword>
<sequence length="195" mass="22075">AFASLGESVLSVKIIRNRATGQLAGYCFVEFPDRASAEKCLQRLNGKHVPGTSFAKRFKLKHALYGKPPEPGKSSSEQPISNSDVAQQQVSEYVQAFNYYSQQFQQVLSSNKSAGYTYQPYGYTQDSWQGYDDAAEEEEEEDSSEDPAPKEDLREADRHFMEQSEELYDALMDCHWQPLDSLTSKIPTGEYVETR</sequence>
<dbReference type="PROSITE" id="PS50102">
    <property type="entry name" value="RRM"/>
    <property type="match status" value="1"/>
</dbReference>
<evidence type="ECO:0000256" key="5">
    <source>
        <dbReference type="ARBA" id="ARBA00022490"/>
    </source>
</evidence>
<evidence type="ECO:0000256" key="8">
    <source>
        <dbReference type="ARBA" id="ARBA00022917"/>
    </source>
</evidence>
<dbReference type="InterPro" id="IPR012677">
    <property type="entry name" value="Nucleotide-bd_a/b_plait_sf"/>
</dbReference>
<evidence type="ECO:0000256" key="10">
    <source>
        <dbReference type="ARBA" id="ARBA00033477"/>
    </source>
</evidence>
<reference evidence="14" key="2">
    <citation type="submission" date="2025-09" db="UniProtKB">
        <authorList>
            <consortium name="Ensembl"/>
        </authorList>
    </citation>
    <scope>IDENTIFICATION</scope>
</reference>
<dbReference type="InterPro" id="IPR035979">
    <property type="entry name" value="RBD_domain_sf"/>
</dbReference>
<comment type="similarity">
    <text evidence="3">Belongs to the RRM TRSPAP family.</text>
</comment>
<dbReference type="GO" id="GO:0005634">
    <property type="term" value="C:nucleus"/>
    <property type="evidence" value="ECO:0007669"/>
    <property type="project" value="UniProtKB-SubCell"/>
</dbReference>
<keyword evidence="8" id="KW-0648">Protein biosynthesis</keyword>
<dbReference type="GO" id="GO:0000049">
    <property type="term" value="F:tRNA binding"/>
    <property type="evidence" value="ECO:0007669"/>
    <property type="project" value="TreeGrafter"/>
</dbReference>
<comment type="subcellular location">
    <subcellularLocation>
        <location evidence="2">Cytoplasm</location>
    </subcellularLocation>
    <subcellularLocation>
        <location evidence="1">Nucleus</location>
    </subcellularLocation>
</comment>
<evidence type="ECO:0000256" key="4">
    <source>
        <dbReference type="ARBA" id="ARBA00016598"/>
    </source>
</evidence>
<dbReference type="Ensembl" id="ENSLLET00000030151.1">
    <property type="protein sequence ID" value="ENSLLEP00000029023.1"/>
    <property type="gene ID" value="ENSLLEG00000018425.1"/>
</dbReference>
<accession>A0A8C5PXG0</accession>
<dbReference type="InterPro" id="IPR000504">
    <property type="entry name" value="RRM_dom"/>
</dbReference>
<dbReference type="SUPFAM" id="SSF54928">
    <property type="entry name" value="RNA-binding domain, RBD"/>
    <property type="match status" value="1"/>
</dbReference>
<evidence type="ECO:0000259" key="13">
    <source>
        <dbReference type="PROSITE" id="PS50102"/>
    </source>
</evidence>
<dbReference type="OrthoDB" id="446113at2759"/>
<evidence type="ECO:0000313" key="15">
    <source>
        <dbReference type="Proteomes" id="UP000694569"/>
    </source>
</evidence>
<dbReference type="InterPro" id="IPR040434">
    <property type="entry name" value="TSAP1"/>
</dbReference>
<dbReference type="Proteomes" id="UP000694569">
    <property type="component" value="Unplaced"/>
</dbReference>
<evidence type="ECO:0000256" key="2">
    <source>
        <dbReference type="ARBA" id="ARBA00004496"/>
    </source>
</evidence>
<feature type="compositionally biased region" description="Basic and acidic residues" evidence="12">
    <location>
        <begin position="147"/>
        <end position="162"/>
    </location>
</feature>
<reference evidence="14" key="1">
    <citation type="submission" date="2025-08" db="UniProtKB">
        <authorList>
            <consortium name="Ensembl"/>
        </authorList>
    </citation>
    <scope>IDENTIFICATION</scope>
</reference>
<feature type="compositionally biased region" description="Polar residues" evidence="12">
    <location>
        <begin position="73"/>
        <end position="85"/>
    </location>
</feature>
<dbReference type="Pfam" id="PF00076">
    <property type="entry name" value="RRM_1"/>
    <property type="match status" value="1"/>
</dbReference>
<protein>
    <recommendedName>
        <fullName evidence="4">tRNA selenocysteine 1-associated protein 1</fullName>
    </recommendedName>
    <alternativeName>
        <fullName evidence="10">tRNA selenocysteine-associated protein 1</fullName>
    </alternativeName>
</protein>
<evidence type="ECO:0000256" key="1">
    <source>
        <dbReference type="ARBA" id="ARBA00004123"/>
    </source>
</evidence>
<feature type="domain" description="RRM" evidence="13">
    <location>
        <begin position="1"/>
        <end position="65"/>
    </location>
</feature>